<keyword evidence="2" id="KW-1185">Reference proteome</keyword>
<evidence type="ECO:0000313" key="2">
    <source>
        <dbReference type="Proteomes" id="UP000076858"/>
    </source>
</evidence>
<dbReference type="EMBL" id="LRGB01023183">
    <property type="protein sequence ID" value="KZR96942.1"/>
    <property type="molecule type" value="Genomic_DNA"/>
</dbReference>
<comment type="caution">
    <text evidence="1">The sequence shown here is derived from an EMBL/GenBank/DDBJ whole genome shotgun (WGS) entry which is preliminary data.</text>
</comment>
<accession>A0A164EMR6</accession>
<proteinExistence type="predicted"/>
<evidence type="ECO:0000313" key="1">
    <source>
        <dbReference type="EMBL" id="KZR96942.1"/>
    </source>
</evidence>
<dbReference type="AlphaFoldDB" id="A0A164EMR6"/>
<name>A0A164EMR6_9CRUS</name>
<dbReference type="Proteomes" id="UP000076858">
    <property type="component" value="Unassembled WGS sequence"/>
</dbReference>
<gene>
    <name evidence="1" type="ORF">APZ42_008443</name>
</gene>
<reference evidence="1 2" key="1">
    <citation type="submission" date="2016-03" db="EMBL/GenBank/DDBJ databases">
        <title>EvidentialGene: Evidence-directed Construction of Genes on Genomes.</title>
        <authorList>
            <person name="Gilbert D.G."/>
            <person name="Choi J.-H."/>
            <person name="Mockaitis K."/>
            <person name="Colbourne J."/>
            <person name="Pfrender M."/>
        </authorList>
    </citation>
    <scope>NUCLEOTIDE SEQUENCE [LARGE SCALE GENOMIC DNA]</scope>
    <source>
        <strain evidence="1 2">Xinb3</strain>
        <tissue evidence="1">Complete organism</tissue>
    </source>
</reference>
<organism evidence="1 2">
    <name type="scientific">Daphnia magna</name>
    <dbReference type="NCBI Taxonomy" id="35525"/>
    <lineage>
        <taxon>Eukaryota</taxon>
        <taxon>Metazoa</taxon>
        <taxon>Ecdysozoa</taxon>
        <taxon>Arthropoda</taxon>
        <taxon>Crustacea</taxon>
        <taxon>Branchiopoda</taxon>
        <taxon>Diplostraca</taxon>
        <taxon>Cladocera</taxon>
        <taxon>Anomopoda</taxon>
        <taxon>Daphniidae</taxon>
        <taxon>Daphnia</taxon>
    </lineage>
</organism>
<protein>
    <submittedName>
        <fullName evidence="1">Uncharacterized protein</fullName>
    </submittedName>
</protein>
<sequence length="33" mass="3825">MVRLLKNAFQLIFNRVGMHLRPSRLRVVSLSAT</sequence>